<proteinExistence type="predicted"/>
<feature type="region of interest" description="Disordered" evidence="1">
    <location>
        <begin position="171"/>
        <end position="209"/>
    </location>
</feature>
<sequence length="209" mass="23604">MDVAGIIQVLDEMMRYLQKPNQIHQGLREIIIDIYNDKIGTLLKTLDPSRIDQDTVDILVGMASMRVRWENGDYSDILLNKAQVMDGIQTPTWWIIAVCAMVLIFLLPQISRLIIRRIPEYADNLRNLLLLTIERSSASEGLNNKAKNVGLLLRLNDNEEGRTALLSVNGQPVTVKERSTSPSINSTDERTSAIDESYKHPDTSSPFLQ</sequence>
<keyword evidence="2" id="KW-0812">Transmembrane</keyword>
<organism evidence="3 4">
    <name type="scientific">Mucor circinelloides f. lusitanicus</name>
    <name type="common">Mucor racemosus var. lusitanicus</name>
    <dbReference type="NCBI Taxonomy" id="29924"/>
    <lineage>
        <taxon>Eukaryota</taxon>
        <taxon>Fungi</taxon>
        <taxon>Fungi incertae sedis</taxon>
        <taxon>Mucoromycota</taxon>
        <taxon>Mucoromycotina</taxon>
        <taxon>Mucoromycetes</taxon>
        <taxon>Mucorales</taxon>
        <taxon>Mucorineae</taxon>
        <taxon>Mucoraceae</taxon>
        <taxon>Mucor</taxon>
    </lineage>
</organism>
<evidence type="ECO:0000313" key="4">
    <source>
        <dbReference type="Proteomes" id="UP000469890"/>
    </source>
</evidence>
<gene>
    <name evidence="3" type="ORF">FB192DRAFT_1436774</name>
</gene>
<dbReference type="Proteomes" id="UP000469890">
    <property type="component" value="Unassembled WGS sequence"/>
</dbReference>
<keyword evidence="2" id="KW-1133">Transmembrane helix</keyword>
<comment type="caution">
    <text evidence="3">The sequence shown here is derived from an EMBL/GenBank/DDBJ whole genome shotgun (WGS) entry which is preliminary data.</text>
</comment>
<feature type="compositionally biased region" description="Basic and acidic residues" evidence="1">
    <location>
        <begin position="187"/>
        <end position="202"/>
    </location>
</feature>
<evidence type="ECO:0000256" key="1">
    <source>
        <dbReference type="SAM" id="MobiDB-lite"/>
    </source>
</evidence>
<dbReference type="AlphaFoldDB" id="A0A8H4F189"/>
<dbReference type="EMBL" id="JAAECE010000005">
    <property type="protein sequence ID" value="KAF1800358.1"/>
    <property type="molecule type" value="Genomic_DNA"/>
</dbReference>
<name>A0A8H4F189_MUCCL</name>
<evidence type="ECO:0000313" key="3">
    <source>
        <dbReference type="EMBL" id="KAF1800358.1"/>
    </source>
</evidence>
<protein>
    <submittedName>
        <fullName evidence="3">Uncharacterized protein</fullName>
    </submittedName>
</protein>
<accession>A0A8H4F189</accession>
<keyword evidence="2" id="KW-0472">Membrane</keyword>
<reference evidence="3 4" key="1">
    <citation type="submission" date="2019-09" db="EMBL/GenBank/DDBJ databases">
        <authorList>
            <consortium name="DOE Joint Genome Institute"/>
            <person name="Mondo S.J."/>
            <person name="Navarro-Mendoza M.I."/>
            <person name="Perez-Arques C."/>
            <person name="Panchal S."/>
            <person name="Nicolas F.E."/>
            <person name="Ganguly P."/>
            <person name="Pangilinan J."/>
            <person name="Grigoriev I."/>
            <person name="Heitman J."/>
            <person name="Sanya K."/>
            <person name="Garre V."/>
        </authorList>
    </citation>
    <scope>NUCLEOTIDE SEQUENCE [LARGE SCALE GENOMIC DNA]</scope>
    <source>
        <strain evidence="3 4">MU402</strain>
    </source>
</reference>
<feature type="transmembrane region" description="Helical" evidence="2">
    <location>
        <begin position="93"/>
        <end position="115"/>
    </location>
</feature>
<evidence type="ECO:0000256" key="2">
    <source>
        <dbReference type="SAM" id="Phobius"/>
    </source>
</evidence>